<dbReference type="GO" id="GO:0016740">
    <property type="term" value="F:transferase activity"/>
    <property type="evidence" value="ECO:0007669"/>
    <property type="project" value="UniProtKB-KW"/>
</dbReference>
<evidence type="ECO:0000256" key="1">
    <source>
        <dbReference type="SAM" id="Coils"/>
    </source>
</evidence>
<evidence type="ECO:0000313" key="4">
    <source>
        <dbReference type="EMBL" id="EGN94304.1"/>
    </source>
</evidence>
<feature type="coiled-coil region" evidence="1">
    <location>
        <begin position="509"/>
        <end position="536"/>
    </location>
</feature>
<dbReference type="OrthoDB" id="541052at2759"/>
<dbReference type="EMBL" id="GL945488">
    <property type="protein sequence ID" value="EGN94304.1"/>
    <property type="molecule type" value="Genomic_DNA"/>
</dbReference>
<evidence type="ECO:0000259" key="3">
    <source>
        <dbReference type="Pfam" id="PF05686"/>
    </source>
</evidence>
<dbReference type="HOGENOM" id="CLU_005027_3_2_1"/>
<name>F8QAR8_SERL3</name>
<dbReference type="eggNOG" id="ENOG502R1JI">
    <property type="taxonomic scope" value="Eukaryota"/>
</dbReference>
<proteinExistence type="predicted"/>
<dbReference type="AlphaFoldDB" id="F8QAR8"/>
<keyword evidence="5" id="KW-1185">Reference proteome</keyword>
<organism evidence="5">
    <name type="scientific">Serpula lacrymans var. lacrymans (strain S7.3)</name>
    <name type="common">Dry rot fungus</name>
    <dbReference type="NCBI Taxonomy" id="936435"/>
    <lineage>
        <taxon>Eukaryota</taxon>
        <taxon>Fungi</taxon>
        <taxon>Dikarya</taxon>
        <taxon>Basidiomycota</taxon>
        <taxon>Agaricomycotina</taxon>
        <taxon>Agaricomycetes</taxon>
        <taxon>Agaricomycetidae</taxon>
        <taxon>Boletales</taxon>
        <taxon>Coniophorineae</taxon>
        <taxon>Serpulaceae</taxon>
        <taxon>Serpula</taxon>
    </lineage>
</organism>
<protein>
    <submittedName>
        <fullName evidence="4">Glycosyltransferase family 90 protein</fullName>
    </submittedName>
</protein>
<dbReference type="InterPro" id="IPR051091">
    <property type="entry name" value="O-Glucosyltr/Glycosyltrsf_90"/>
</dbReference>
<reference evidence="5" key="1">
    <citation type="journal article" date="2011" name="Science">
        <title>The plant cell wall-decomposing machinery underlies the functional diversity of forest fungi.</title>
        <authorList>
            <person name="Eastwood D.C."/>
            <person name="Floudas D."/>
            <person name="Binder M."/>
            <person name="Majcherczyk A."/>
            <person name="Schneider P."/>
            <person name="Aerts A."/>
            <person name="Asiegbu F.O."/>
            <person name="Baker S.E."/>
            <person name="Barry K."/>
            <person name="Bendiksby M."/>
            <person name="Blumentritt M."/>
            <person name="Coutinho P.M."/>
            <person name="Cullen D."/>
            <person name="de Vries R.P."/>
            <person name="Gathman A."/>
            <person name="Goodell B."/>
            <person name="Henrissat B."/>
            <person name="Ihrmark K."/>
            <person name="Kauserud H."/>
            <person name="Kohler A."/>
            <person name="LaButti K."/>
            <person name="Lapidus A."/>
            <person name="Lavin J.L."/>
            <person name="Lee Y.-H."/>
            <person name="Lindquist E."/>
            <person name="Lilly W."/>
            <person name="Lucas S."/>
            <person name="Morin E."/>
            <person name="Murat C."/>
            <person name="Oguiza J.A."/>
            <person name="Park J."/>
            <person name="Pisabarro A.G."/>
            <person name="Riley R."/>
            <person name="Rosling A."/>
            <person name="Salamov A."/>
            <person name="Schmidt O."/>
            <person name="Schmutz J."/>
            <person name="Skrede I."/>
            <person name="Stenlid J."/>
            <person name="Wiebenga A."/>
            <person name="Xie X."/>
            <person name="Kuees U."/>
            <person name="Hibbett D.S."/>
            <person name="Hoffmeister D."/>
            <person name="Hoegberg N."/>
            <person name="Martin F."/>
            <person name="Grigoriev I.V."/>
            <person name="Watkinson S.C."/>
        </authorList>
    </citation>
    <scope>NUCLEOTIDE SEQUENCE [LARGE SCALE GENOMIC DNA]</scope>
    <source>
        <strain evidence="5">strain S7.3</strain>
    </source>
</reference>
<keyword evidence="1" id="KW-0175">Coiled coil</keyword>
<dbReference type="PANTHER" id="PTHR12203:SF118">
    <property type="entry name" value="BETA-1,2-XYLOSYLTRANSFERASE 1"/>
    <property type="match status" value="1"/>
</dbReference>
<feature type="domain" description="Glycosyl transferase CAP10" evidence="3">
    <location>
        <begin position="495"/>
        <end position="596"/>
    </location>
</feature>
<dbReference type="OMA" id="RIDSYTI"/>
<gene>
    <name evidence="4" type="ORF">SERLA73DRAFT_155643</name>
</gene>
<evidence type="ECO:0000313" key="5">
    <source>
        <dbReference type="Proteomes" id="UP000008063"/>
    </source>
</evidence>
<accession>F8QAR8</accession>
<sequence length="608" mass="69236">MPKPASFRRLIALAACIVVISVVVRYPQTIFASNRSKSAQDSFHLCVSGDQLDLASLPPPPPLDSPELEDENEEEDAQRLQPHHYDPNGLLVVNPNGPHPIYELIKRAEASWNSKLDRASKTLEQAVAEYKKRYHRPPPKGFDIWWDYIVKHKVQLPDEYNQIYKDLEPYWGIDPHDLASILSHLEEDEGVIVVGKRPNNDYITVFNSTLPPDDQGLLVVMMKDLLDVIQGVQQRLPSFRAVLSPHDNPNMLSDYTVKSMALKAAAARTFINISNLPHTETEGWIHACSPSSPAHHTPLSLTSPPPPSPIKCFIHNHLLSMDPCLHLYHLTSHSQFLSHDAGPFPQNLPIPRFSRCSTLLHHDIHPALADNWMDDILPRSNNPEWEDKVDKRLLWRGSNTGIFHGPETHWWHAHRARLVRWAHDLAGFTSLLPSPASPTERVGEPVERRKAYLNPALLDIEFAGEPIGCDPEVCPVLDEEFDWRRRQNMKESGRYRYVLDRSSKVYRSNQQLKKNIKENEKEISALTSALAQVVTENVDGNGWSSRFKRLITSNSLIFKSTVYPEWFTERIEPWVHYIPIQLDLSDLYDALVFFRGDPTGAGAHEDLA</sequence>
<keyword evidence="4" id="KW-0808">Transferase</keyword>
<feature type="region of interest" description="Disordered" evidence="2">
    <location>
        <begin position="56"/>
        <end position="87"/>
    </location>
</feature>
<dbReference type="Pfam" id="PF05686">
    <property type="entry name" value="Glyco_transf_90"/>
    <property type="match status" value="1"/>
</dbReference>
<feature type="compositionally biased region" description="Acidic residues" evidence="2">
    <location>
        <begin position="66"/>
        <end position="76"/>
    </location>
</feature>
<evidence type="ECO:0000256" key="2">
    <source>
        <dbReference type="SAM" id="MobiDB-lite"/>
    </source>
</evidence>
<dbReference type="InParanoid" id="F8QAR8"/>
<dbReference type="PANTHER" id="PTHR12203">
    <property type="entry name" value="KDEL LYS-ASP-GLU-LEU CONTAINING - RELATED"/>
    <property type="match status" value="1"/>
</dbReference>
<dbReference type="InterPro" id="IPR006598">
    <property type="entry name" value="CAP10"/>
</dbReference>
<dbReference type="Proteomes" id="UP000008063">
    <property type="component" value="Unassembled WGS sequence"/>
</dbReference>